<evidence type="ECO:0000256" key="4">
    <source>
        <dbReference type="ARBA" id="ARBA00022723"/>
    </source>
</evidence>
<dbReference type="GO" id="GO:0005737">
    <property type="term" value="C:cytoplasm"/>
    <property type="evidence" value="ECO:0007669"/>
    <property type="project" value="InterPro"/>
</dbReference>
<dbReference type="InterPro" id="IPR050071">
    <property type="entry name" value="Dehydroquinate_synthase"/>
</dbReference>
<dbReference type="Pfam" id="PF24621">
    <property type="entry name" value="DHQS_C"/>
    <property type="match status" value="1"/>
</dbReference>
<comment type="cofactor">
    <cofactor evidence="1">
        <name>NAD(+)</name>
        <dbReference type="ChEBI" id="CHEBI:57540"/>
    </cofactor>
</comment>
<dbReference type="GO" id="GO:0046872">
    <property type="term" value="F:metal ion binding"/>
    <property type="evidence" value="ECO:0007669"/>
    <property type="project" value="UniProtKB-KW"/>
</dbReference>
<dbReference type="InterPro" id="IPR030960">
    <property type="entry name" value="DHQS/DOIS_N"/>
</dbReference>
<dbReference type="InterPro" id="IPR056179">
    <property type="entry name" value="DHQS_C"/>
</dbReference>
<keyword evidence="7" id="KW-0520">NAD</keyword>
<protein>
    <recommendedName>
        <fullName evidence="10">3-dehydroquinate synthase</fullName>
        <ecNumber evidence="10">4.2.3.4</ecNumber>
    </recommendedName>
</protein>
<evidence type="ECO:0000259" key="12">
    <source>
        <dbReference type="Pfam" id="PF24621"/>
    </source>
</evidence>
<dbReference type="AlphaFoldDB" id="A0A544QUU7"/>
<dbReference type="GO" id="GO:0003856">
    <property type="term" value="F:3-dehydroquinate synthase activity"/>
    <property type="evidence" value="ECO:0007669"/>
    <property type="project" value="UniProtKB-UniRule"/>
</dbReference>
<evidence type="ECO:0000313" key="14">
    <source>
        <dbReference type="Proteomes" id="UP000317863"/>
    </source>
</evidence>
<accession>A0A544QUU7</accession>
<evidence type="ECO:0000256" key="3">
    <source>
        <dbReference type="ARBA" id="ARBA00001947"/>
    </source>
</evidence>
<dbReference type="GO" id="GO:0000166">
    <property type="term" value="F:nucleotide binding"/>
    <property type="evidence" value="ECO:0007669"/>
    <property type="project" value="UniProtKB-KW"/>
</dbReference>
<proteinExistence type="predicted"/>
<sequence length="364" mass="41514">MNNMVDAGNEICRVFIDRNYDMFAVLLNELKKEERYDKFMIVTDSNIYPKCFDFLKKSMDKYNLNYEVTLIKPGEENKNIIQYEKLINSFSEANMTRKSLVIAFGGGVCTDISGFAAATYMRGIDYINLPTTLLAQVDASIGGKTGIDTSTHKNTIGAFKQPLFTYINTEVLKTLPKREMISGIGEVIKYSAIMDDDGKLMDYIMENSDRIINSDEEVLFQIIWNCSEFKAGIVKSDECECGLRKILNFGHTFGHAIELLAGISHGEAVIYGMKMAFEYSLLKGYIKKEYADKFYATIRKFDIEDINIDSSYDEIEKLIKRDKKSSFGKNMFILPCGEYSVGQFEIDLNCNSDIKQTIEKNIYK</sequence>
<dbReference type="GO" id="GO:0009073">
    <property type="term" value="P:aromatic amino acid family biosynthetic process"/>
    <property type="evidence" value="ECO:0007669"/>
    <property type="project" value="InterPro"/>
</dbReference>
<dbReference type="SUPFAM" id="SSF56796">
    <property type="entry name" value="Dehydroquinate synthase-like"/>
    <property type="match status" value="1"/>
</dbReference>
<dbReference type="InterPro" id="IPR016037">
    <property type="entry name" value="DHQ_synth_AroB"/>
</dbReference>
<dbReference type="EC" id="4.2.3.4" evidence="10"/>
<evidence type="ECO:0000256" key="2">
    <source>
        <dbReference type="ARBA" id="ARBA00001941"/>
    </source>
</evidence>
<evidence type="ECO:0000256" key="6">
    <source>
        <dbReference type="ARBA" id="ARBA00022833"/>
    </source>
</evidence>
<keyword evidence="6" id="KW-0862">Zinc</keyword>
<keyword evidence="9" id="KW-0170">Cobalt</keyword>
<reference evidence="13 14" key="1">
    <citation type="submission" date="2019-02" db="EMBL/GenBank/DDBJ databases">
        <title>Peptostreptococcaceae bacterium ZHW00191 nov., a new bacterium isolated from the human gut.</title>
        <authorList>
            <person name="Zhou H.-W."/>
            <person name="Chen X.-J."/>
        </authorList>
    </citation>
    <scope>NUCLEOTIDE SEQUENCE [LARGE SCALE GENOMIC DNA]</scope>
    <source>
        <strain evidence="13 14">ZHW00191</strain>
    </source>
</reference>
<keyword evidence="4" id="KW-0479">Metal-binding</keyword>
<comment type="cofactor">
    <cofactor evidence="2">
        <name>Co(2+)</name>
        <dbReference type="ChEBI" id="CHEBI:48828"/>
    </cofactor>
</comment>
<dbReference type="EMBL" id="SGJB01000010">
    <property type="protein sequence ID" value="TQQ84459.1"/>
    <property type="molecule type" value="Genomic_DNA"/>
</dbReference>
<dbReference type="Pfam" id="PF01761">
    <property type="entry name" value="DHQ_synthase"/>
    <property type="match status" value="1"/>
</dbReference>
<evidence type="ECO:0000256" key="10">
    <source>
        <dbReference type="NCBIfam" id="TIGR01357"/>
    </source>
</evidence>
<gene>
    <name evidence="13" type="primary">aroB</name>
    <name evidence="13" type="ORF">EXD82_06545</name>
</gene>
<evidence type="ECO:0000256" key="7">
    <source>
        <dbReference type="ARBA" id="ARBA00023027"/>
    </source>
</evidence>
<dbReference type="OrthoDB" id="9806583at2"/>
<evidence type="ECO:0000259" key="11">
    <source>
        <dbReference type="Pfam" id="PF01761"/>
    </source>
</evidence>
<dbReference type="Gene3D" id="3.40.50.1970">
    <property type="match status" value="1"/>
</dbReference>
<comment type="caution">
    <text evidence="13">The sequence shown here is derived from an EMBL/GenBank/DDBJ whole genome shotgun (WGS) entry which is preliminary data.</text>
</comment>
<evidence type="ECO:0000256" key="9">
    <source>
        <dbReference type="ARBA" id="ARBA00023285"/>
    </source>
</evidence>
<dbReference type="FunFam" id="3.40.50.1970:FF:000007">
    <property type="entry name" value="Pentafunctional AROM polypeptide"/>
    <property type="match status" value="1"/>
</dbReference>
<feature type="domain" description="3-dehydroquinate synthase C-terminal" evidence="12">
    <location>
        <begin position="183"/>
        <end position="325"/>
    </location>
</feature>
<evidence type="ECO:0000313" key="13">
    <source>
        <dbReference type="EMBL" id="TQQ84459.1"/>
    </source>
</evidence>
<evidence type="ECO:0000256" key="5">
    <source>
        <dbReference type="ARBA" id="ARBA00022741"/>
    </source>
</evidence>
<dbReference type="PANTHER" id="PTHR43622">
    <property type="entry name" value="3-DEHYDROQUINATE SYNTHASE"/>
    <property type="match status" value="1"/>
</dbReference>
<dbReference type="CDD" id="cd08195">
    <property type="entry name" value="DHQS"/>
    <property type="match status" value="1"/>
</dbReference>
<dbReference type="Proteomes" id="UP000317863">
    <property type="component" value="Unassembled WGS sequence"/>
</dbReference>
<keyword evidence="14" id="KW-1185">Reference proteome</keyword>
<evidence type="ECO:0000256" key="8">
    <source>
        <dbReference type="ARBA" id="ARBA00023239"/>
    </source>
</evidence>
<organism evidence="13 14">
    <name type="scientific">Peptacetobacter hominis</name>
    <dbReference type="NCBI Taxonomy" id="2743610"/>
    <lineage>
        <taxon>Bacteria</taxon>
        <taxon>Bacillati</taxon>
        <taxon>Bacillota</taxon>
        <taxon>Clostridia</taxon>
        <taxon>Peptostreptococcales</taxon>
        <taxon>Peptostreptococcaceae</taxon>
        <taxon>Peptacetobacter</taxon>
    </lineage>
</organism>
<feature type="domain" description="3-dehydroquinate synthase N-terminal" evidence="11">
    <location>
        <begin position="70"/>
        <end position="181"/>
    </location>
</feature>
<dbReference type="GO" id="GO:0009423">
    <property type="term" value="P:chorismate biosynthetic process"/>
    <property type="evidence" value="ECO:0007669"/>
    <property type="project" value="UniProtKB-UniRule"/>
</dbReference>
<dbReference type="Gene3D" id="1.20.1090.10">
    <property type="entry name" value="Dehydroquinate synthase-like - alpha domain"/>
    <property type="match status" value="1"/>
</dbReference>
<keyword evidence="5" id="KW-0547">Nucleotide-binding</keyword>
<dbReference type="PANTHER" id="PTHR43622:SF1">
    <property type="entry name" value="3-DEHYDROQUINATE SYNTHASE"/>
    <property type="match status" value="1"/>
</dbReference>
<dbReference type="InterPro" id="IPR030963">
    <property type="entry name" value="DHQ_synth_fam"/>
</dbReference>
<name>A0A544QUU7_9FIRM</name>
<dbReference type="PIRSF" id="PIRSF001455">
    <property type="entry name" value="DHQ_synth"/>
    <property type="match status" value="1"/>
</dbReference>
<comment type="cofactor">
    <cofactor evidence="3">
        <name>Zn(2+)</name>
        <dbReference type="ChEBI" id="CHEBI:29105"/>
    </cofactor>
</comment>
<dbReference type="NCBIfam" id="TIGR01357">
    <property type="entry name" value="aroB"/>
    <property type="match status" value="1"/>
</dbReference>
<keyword evidence="8 13" id="KW-0456">Lyase</keyword>
<evidence type="ECO:0000256" key="1">
    <source>
        <dbReference type="ARBA" id="ARBA00001911"/>
    </source>
</evidence>